<dbReference type="InterPro" id="IPR050678">
    <property type="entry name" value="DNA_Partitioning_ATPase"/>
</dbReference>
<dbReference type="InterPro" id="IPR027417">
    <property type="entry name" value="P-loop_NTPase"/>
</dbReference>
<evidence type="ECO:0000259" key="1">
    <source>
        <dbReference type="Pfam" id="PF13614"/>
    </source>
</evidence>
<dbReference type="SUPFAM" id="SSF52540">
    <property type="entry name" value="P-loop containing nucleoside triphosphate hydrolases"/>
    <property type="match status" value="1"/>
</dbReference>
<dbReference type="Pfam" id="PF13614">
    <property type="entry name" value="AAA_31"/>
    <property type="match status" value="1"/>
</dbReference>
<dbReference type="AlphaFoldDB" id="A0A918IPL9"/>
<gene>
    <name evidence="2" type="ORF">GCM10010339_94450</name>
</gene>
<proteinExistence type="predicted"/>
<feature type="domain" description="AAA" evidence="1">
    <location>
        <begin position="15"/>
        <end position="196"/>
    </location>
</feature>
<dbReference type="RefSeq" id="WP_189960060.1">
    <property type="nucleotide sequence ID" value="NZ_BMVG01000095.1"/>
</dbReference>
<evidence type="ECO:0000313" key="2">
    <source>
        <dbReference type="EMBL" id="GGW24646.1"/>
    </source>
</evidence>
<dbReference type="Proteomes" id="UP000655443">
    <property type="component" value="Unassembled WGS sequence"/>
</dbReference>
<dbReference type="EMBL" id="BMVG01000095">
    <property type="protein sequence ID" value="GGW24646.1"/>
    <property type="molecule type" value="Genomic_DNA"/>
</dbReference>
<dbReference type="PANTHER" id="PTHR13696">
    <property type="entry name" value="P-LOOP CONTAINING NUCLEOSIDE TRIPHOSPHATE HYDROLASE"/>
    <property type="match status" value="1"/>
</dbReference>
<accession>A0A918IPL9</accession>
<protein>
    <recommendedName>
        <fullName evidence="1">AAA domain-containing protein</fullName>
    </recommendedName>
</protein>
<keyword evidence="3" id="KW-1185">Reference proteome</keyword>
<evidence type="ECO:0000313" key="3">
    <source>
        <dbReference type="Proteomes" id="UP000655443"/>
    </source>
</evidence>
<sequence>MPTSENSASAPDETRIIASTVIAGGAGKTQATINLAVEAAGRGHSVAVFDFDPQRTASHILGYQDPPDGQPTIFDVLQGTHTLEEAVVPARYRIGDGEEDTAFRHIPNLDLILGTTEMADAEVNLGLDPAGVLWLQNVLDEQLPAGRWDILFFDCGPTLGILLLSIAMVGPEIIGCVADEFKYIIGLQDLEETLDKGVRKFRRFGFKTEVQHILATNIPLDAEGKVRRSGGAVADDAMKAIRSNPEWLPKLLPIVRRKQRFKDTIVTQRPLRFLDPRNEALEDIAAIADALRIKRLNSTRKR</sequence>
<reference evidence="2" key="2">
    <citation type="submission" date="2020-09" db="EMBL/GenBank/DDBJ databases">
        <authorList>
            <person name="Sun Q."/>
            <person name="Ohkuma M."/>
        </authorList>
    </citation>
    <scope>NUCLEOTIDE SEQUENCE</scope>
    <source>
        <strain evidence="2">JCM 4714</strain>
    </source>
</reference>
<dbReference type="Gene3D" id="3.40.50.300">
    <property type="entry name" value="P-loop containing nucleotide triphosphate hydrolases"/>
    <property type="match status" value="1"/>
</dbReference>
<comment type="caution">
    <text evidence="2">The sequence shown here is derived from an EMBL/GenBank/DDBJ whole genome shotgun (WGS) entry which is preliminary data.</text>
</comment>
<organism evidence="2 3">
    <name type="scientific">Streptomyces alanosinicus</name>
    <dbReference type="NCBI Taxonomy" id="68171"/>
    <lineage>
        <taxon>Bacteria</taxon>
        <taxon>Bacillati</taxon>
        <taxon>Actinomycetota</taxon>
        <taxon>Actinomycetes</taxon>
        <taxon>Kitasatosporales</taxon>
        <taxon>Streptomycetaceae</taxon>
        <taxon>Streptomyces</taxon>
    </lineage>
</organism>
<dbReference type="PANTHER" id="PTHR13696:SF99">
    <property type="entry name" value="COBYRINIC ACID AC-DIAMIDE SYNTHASE"/>
    <property type="match status" value="1"/>
</dbReference>
<dbReference type="InterPro" id="IPR025669">
    <property type="entry name" value="AAA_dom"/>
</dbReference>
<name>A0A918IPL9_9ACTN</name>
<reference evidence="2" key="1">
    <citation type="journal article" date="2014" name="Int. J. Syst. Evol. Microbiol.">
        <title>Complete genome sequence of Corynebacterium casei LMG S-19264T (=DSM 44701T), isolated from a smear-ripened cheese.</title>
        <authorList>
            <consortium name="US DOE Joint Genome Institute (JGI-PGF)"/>
            <person name="Walter F."/>
            <person name="Albersmeier A."/>
            <person name="Kalinowski J."/>
            <person name="Ruckert C."/>
        </authorList>
    </citation>
    <scope>NUCLEOTIDE SEQUENCE</scope>
    <source>
        <strain evidence="2">JCM 4714</strain>
    </source>
</reference>